<gene>
    <name evidence="1" type="ORF">METZ01_LOCUS330955</name>
</gene>
<protein>
    <submittedName>
        <fullName evidence="1">Uncharacterized protein</fullName>
    </submittedName>
</protein>
<proteinExistence type="predicted"/>
<evidence type="ECO:0000313" key="1">
    <source>
        <dbReference type="EMBL" id="SVC78101.1"/>
    </source>
</evidence>
<dbReference type="AlphaFoldDB" id="A0A382Q1H4"/>
<name>A0A382Q1H4_9ZZZZ</name>
<reference evidence="1" key="1">
    <citation type="submission" date="2018-05" db="EMBL/GenBank/DDBJ databases">
        <authorList>
            <person name="Lanie J.A."/>
            <person name="Ng W.-L."/>
            <person name="Kazmierczak K.M."/>
            <person name="Andrzejewski T.M."/>
            <person name="Davidsen T.M."/>
            <person name="Wayne K.J."/>
            <person name="Tettelin H."/>
            <person name="Glass J.I."/>
            <person name="Rusch D."/>
            <person name="Podicherti R."/>
            <person name="Tsui H.-C.T."/>
            <person name="Winkler M.E."/>
        </authorList>
    </citation>
    <scope>NUCLEOTIDE SEQUENCE</scope>
</reference>
<organism evidence="1">
    <name type="scientific">marine metagenome</name>
    <dbReference type="NCBI Taxonomy" id="408172"/>
    <lineage>
        <taxon>unclassified sequences</taxon>
        <taxon>metagenomes</taxon>
        <taxon>ecological metagenomes</taxon>
    </lineage>
</organism>
<accession>A0A382Q1H4</accession>
<dbReference type="EMBL" id="UINC01110534">
    <property type="protein sequence ID" value="SVC78101.1"/>
    <property type="molecule type" value="Genomic_DNA"/>
</dbReference>
<sequence length="153" mass="17660">MNPEVAKVIPIGTLDEEGSHSHDRPMLIKPGNYAAVMIDWKVNYSGYFKKHSLLMHFRIVEMGEFYGVVLPAWLNVKPSKGKTTVKAGWRSNFFRMYQETFNIKLGRNDRIPMSRFRDVLLKVEVETVGKDTKGIPLAKINQYSRVKRCLEVL</sequence>